<protein>
    <submittedName>
        <fullName evidence="1">Uncharacterized protein</fullName>
    </submittedName>
</protein>
<name>A0A3M7QQP1_BRAPC</name>
<dbReference type="Proteomes" id="UP000276133">
    <property type="component" value="Unassembled WGS sequence"/>
</dbReference>
<comment type="caution">
    <text evidence="1">The sequence shown here is derived from an EMBL/GenBank/DDBJ whole genome shotgun (WGS) entry which is preliminary data.</text>
</comment>
<sequence length="72" mass="8565">MILFEEDKFKLSKNNSYHQSGKQSLKVNRTTFKEFSAIYLWSPSLLLGKSRQLETNLKSTLRYPNYDFKLNK</sequence>
<evidence type="ECO:0000313" key="1">
    <source>
        <dbReference type="EMBL" id="RNA13278.1"/>
    </source>
</evidence>
<accession>A0A3M7QQP1</accession>
<dbReference type="AlphaFoldDB" id="A0A3M7QQP1"/>
<dbReference type="EMBL" id="REGN01005458">
    <property type="protein sequence ID" value="RNA13278.1"/>
    <property type="molecule type" value="Genomic_DNA"/>
</dbReference>
<gene>
    <name evidence="1" type="ORF">BpHYR1_038022</name>
</gene>
<evidence type="ECO:0000313" key="2">
    <source>
        <dbReference type="Proteomes" id="UP000276133"/>
    </source>
</evidence>
<proteinExistence type="predicted"/>
<reference evidence="1 2" key="1">
    <citation type="journal article" date="2018" name="Sci. Rep.">
        <title>Genomic signatures of local adaptation to the degree of environmental predictability in rotifers.</title>
        <authorList>
            <person name="Franch-Gras L."/>
            <person name="Hahn C."/>
            <person name="Garcia-Roger E.M."/>
            <person name="Carmona M.J."/>
            <person name="Serra M."/>
            <person name="Gomez A."/>
        </authorList>
    </citation>
    <scope>NUCLEOTIDE SEQUENCE [LARGE SCALE GENOMIC DNA]</scope>
    <source>
        <strain evidence="1">HYR1</strain>
    </source>
</reference>
<organism evidence="1 2">
    <name type="scientific">Brachionus plicatilis</name>
    <name type="common">Marine rotifer</name>
    <name type="synonym">Brachionus muelleri</name>
    <dbReference type="NCBI Taxonomy" id="10195"/>
    <lineage>
        <taxon>Eukaryota</taxon>
        <taxon>Metazoa</taxon>
        <taxon>Spiralia</taxon>
        <taxon>Gnathifera</taxon>
        <taxon>Rotifera</taxon>
        <taxon>Eurotatoria</taxon>
        <taxon>Monogononta</taxon>
        <taxon>Pseudotrocha</taxon>
        <taxon>Ploima</taxon>
        <taxon>Brachionidae</taxon>
        <taxon>Brachionus</taxon>
    </lineage>
</organism>
<keyword evidence="2" id="KW-1185">Reference proteome</keyword>